<dbReference type="InterPro" id="IPR003661">
    <property type="entry name" value="HisK_dim/P_dom"/>
</dbReference>
<proteinExistence type="predicted"/>
<evidence type="ECO:0000256" key="5">
    <source>
        <dbReference type="ARBA" id="ARBA00022553"/>
    </source>
</evidence>
<dbReference type="PROSITE" id="PS50885">
    <property type="entry name" value="HAMP"/>
    <property type="match status" value="1"/>
</dbReference>
<evidence type="ECO:0000256" key="8">
    <source>
        <dbReference type="ARBA" id="ARBA00022741"/>
    </source>
</evidence>
<dbReference type="InterPro" id="IPR003660">
    <property type="entry name" value="HAMP_dom"/>
</dbReference>
<dbReference type="RefSeq" id="WP_281489233.1">
    <property type="nucleotide sequence ID" value="NZ_JASATX010000004.1"/>
</dbReference>
<organism evidence="19 20">
    <name type="scientific">Ruicaihuangia caeni</name>
    <dbReference type="NCBI Taxonomy" id="3042517"/>
    <lineage>
        <taxon>Bacteria</taxon>
        <taxon>Bacillati</taxon>
        <taxon>Actinomycetota</taxon>
        <taxon>Actinomycetes</taxon>
        <taxon>Micrococcales</taxon>
        <taxon>Microbacteriaceae</taxon>
        <taxon>Ruicaihuangia</taxon>
    </lineage>
</organism>
<comment type="subcellular location">
    <subcellularLocation>
        <location evidence="2">Cell membrane</location>
        <topology evidence="2">Multi-pass membrane protein</topology>
    </subcellularLocation>
</comment>
<dbReference type="PANTHER" id="PTHR43547:SF2">
    <property type="entry name" value="HYBRID SIGNAL TRANSDUCTION HISTIDINE KINASE C"/>
    <property type="match status" value="1"/>
</dbReference>
<keyword evidence="10" id="KW-0067">ATP-binding</keyword>
<keyword evidence="20" id="KW-1185">Reference proteome</keyword>
<evidence type="ECO:0000256" key="16">
    <source>
        <dbReference type="SAM" id="Phobius"/>
    </source>
</evidence>
<feature type="domain" description="HAMP" evidence="18">
    <location>
        <begin position="237"/>
        <end position="289"/>
    </location>
</feature>
<gene>
    <name evidence="19" type="primary">mtrB</name>
    <name evidence="19" type="ORF">QF206_10790</name>
</gene>
<evidence type="ECO:0000256" key="12">
    <source>
        <dbReference type="ARBA" id="ARBA00023012"/>
    </source>
</evidence>
<dbReference type="PRINTS" id="PR00344">
    <property type="entry name" value="BCTRLSENSOR"/>
</dbReference>
<dbReference type="Gene3D" id="3.30.565.10">
    <property type="entry name" value="Histidine kinase-like ATPase, C-terminal domain"/>
    <property type="match status" value="1"/>
</dbReference>
<dbReference type="SUPFAM" id="SSF158472">
    <property type="entry name" value="HAMP domain-like"/>
    <property type="match status" value="1"/>
</dbReference>
<feature type="region of interest" description="Disordered" evidence="15">
    <location>
        <begin position="553"/>
        <end position="577"/>
    </location>
</feature>
<keyword evidence="8" id="KW-0547">Nucleotide-binding</keyword>
<keyword evidence="13 16" id="KW-0472">Membrane</keyword>
<evidence type="ECO:0000256" key="6">
    <source>
        <dbReference type="ARBA" id="ARBA00022679"/>
    </source>
</evidence>
<evidence type="ECO:0000313" key="20">
    <source>
        <dbReference type="Proteomes" id="UP001321506"/>
    </source>
</evidence>
<feature type="domain" description="Histidine kinase" evidence="17">
    <location>
        <begin position="304"/>
        <end position="521"/>
    </location>
</feature>
<dbReference type="GO" id="GO:0005524">
    <property type="term" value="F:ATP binding"/>
    <property type="evidence" value="ECO:0007669"/>
    <property type="project" value="UniProtKB-KW"/>
</dbReference>
<keyword evidence="9 19" id="KW-0418">Kinase</keyword>
<keyword evidence="11 16" id="KW-1133">Transmembrane helix</keyword>
<dbReference type="SMART" id="SM00304">
    <property type="entry name" value="HAMP"/>
    <property type="match status" value="1"/>
</dbReference>
<comment type="caution">
    <text evidence="19">The sequence shown here is derived from an EMBL/GenBank/DDBJ whole genome shotgun (WGS) entry which is preliminary data.</text>
</comment>
<dbReference type="AlphaFoldDB" id="A0AAW6TDH4"/>
<evidence type="ECO:0000256" key="1">
    <source>
        <dbReference type="ARBA" id="ARBA00000085"/>
    </source>
</evidence>
<dbReference type="CDD" id="cd00082">
    <property type="entry name" value="HisKA"/>
    <property type="match status" value="1"/>
</dbReference>
<dbReference type="PROSITE" id="PS50109">
    <property type="entry name" value="HIS_KIN"/>
    <property type="match status" value="1"/>
</dbReference>
<keyword evidence="4" id="KW-1003">Cell membrane</keyword>
<dbReference type="FunFam" id="3.30.565.10:FF:000013">
    <property type="entry name" value="Two-component sensor histidine kinase"/>
    <property type="match status" value="1"/>
</dbReference>
<evidence type="ECO:0000256" key="9">
    <source>
        <dbReference type="ARBA" id="ARBA00022777"/>
    </source>
</evidence>
<name>A0AAW6TDH4_9MICO</name>
<comment type="catalytic activity">
    <reaction evidence="1">
        <text>ATP + protein L-histidine = ADP + protein N-phospho-L-histidine.</text>
        <dbReference type="EC" id="2.7.13.3"/>
    </reaction>
</comment>
<dbReference type="Pfam" id="PF02518">
    <property type="entry name" value="HATPase_c"/>
    <property type="match status" value="1"/>
</dbReference>
<evidence type="ECO:0000256" key="13">
    <source>
        <dbReference type="ARBA" id="ARBA00023136"/>
    </source>
</evidence>
<sequence length="577" mass="63198">MARSRPSGLRPWLEWRALRDRAVQWWRTSLQFRTVTVTVALSTAAVSVILGTMSLSIGVNLFESQRDQILLESSRAAAQVQQIFDGASASDQLTTSELDLLRNGAQAAIARTTSSASGTRFALERSPRQAGTLNNMQGVASTDLDIRIIGSTLRDAVAASDDALYYQSVALRTPESEVPGLVVGAPIDVPTAGRYELYLVYNLEGVQRTLTFAQQTLLVGGIALVAMIGAIAFVVARFVAGPIRLVAETSRKLAAGQLEERIPDRGEDDIATLARSFNAMADSMQWQITRLGELSRVQQRFVSDVSHELRTPLTTIRLAGDVLFDERESFSPTTARAAELMHAQVQRFELLLADLLEMSRFDAGVANLDTERTNIVRLVEDAVEAVRPLADSKGSAVRVVPLGGYVELDVDPRRIRRIMQNLLGNAIDHGEGRPIMVYVDSNQHAVAIAVRDFGIGMSEEQVARVFDRFWRADPSRQRTTGGTGLGLAIALEDAALHGGALDVWSEPEEGTCFRLTLPRRSDVEVALVESPLYLPPPTDSALDEVLEHALRQRAEEEQDQRRHIAQAPSRPAGEESE</sequence>
<keyword evidence="6" id="KW-0808">Transferase</keyword>
<dbReference type="InterPro" id="IPR036890">
    <property type="entry name" value="HATPase_C_sf"/>
</dbReference>
<evidence type="ECO:0000256" key="4">
    <source>
        <dbReference type="ARBA" id="ARBA00022475"/>
    </source>
</evidence>
<feature type="transmembrane region" description="Helical" evidence="16">
    <location>
        <begin position="217"/>
        <end position="240"/>
    </location>
</feature>
<dbReference type="SUPFAM" id="SSF55874">
    <property type="entry name" value="ATPase domain of HSP90 chaperone/DNA topoisomerase II/histidine kinase"/>
    <property type="match status" value="1"/>
</dbReference>
<feature type="transmembrane region" description="Helical" evidence="16">
    <location>
        <begin position="35"/>
        <end position="62"/>
    </location>
</feature>
<evidence type="ECO:0000256" key="2">
    <source>
        <dbReference type="ARBA" id="ARBA00004651"/>
    </source>
</evidence>
<dbReference type="Pfam" id="PF00672">
    <property type="entry name" value="HAMP"/>
    <property type="match status" value="1"/>
</dbReference>
<dbReference type="Gene3D" id="6.10.340.10">
    <property type="match status" value="1"/>
</dbReference>
<dbReference type="InterPro" id="IPR047669">
    <property type="entry name" value="MtrAB_MtrB"/>
</dbReference>
<dbReference type="SUPFAM" id="SSF47384">
    <property type="entry name" value="Homodimeric domain of signal transducing histidine kinase"/>
    <property type="match status" value="1"/>
</dbReference>
<evidence type="ECO:0000256" key="15">
    <source>
        <dbReference type="SAM" id="MobiDB-lite"/>
    </source>
</evidence>
<dbReference type="SMART" id="SM00387">
    <property type="entry name" value="HATPase_c"/>
    <property type="match status" value="1"/>
</dbReference>
<dbReference type="Pfam" id="PF00512">
    <property type="entry name" value="HisKA"/>
    <property type="match status" value="1"/>
</dbReference>
<dbReference type="Proteomes" id="UP001321506">
    <property type="component" value="Unassembled WGS sequence"/>
</dbReference>
<dbReference type="PANTHER" id="PTHR43547">
    <property type="entry name" value="TWO-COMPONENT HISTIDINE KINASE"/>
    <property type="match status" value="1"/>
</dbReference>
<evidence type="ECO:0000256" key="7">
    <source>
        <dbReference type="ARBA" id="ARBA00022692"/>
    </source>
</evidence>
<evidence type="ECO:0000259" key="18">
    <source>
        <dbReference type="PROSITE" id="PS50885"/>
    </source>
</evidence>
<keyword evidence="7 16" id="KW-0812">Transmembrane</keyword>
<dbReference type="InterPro" id="IPR003594">
    <property type="entry name" value="HATPase_dom"/>
</dbReference>
<dbReference type="GO" id="GO:0005886">
    <property type="term" value="C:plasma membrane"/>
    <property type="evidence" value="ECO:0007669"/>
    <property type="project" value="UniProtKB-SubCell"/>
</dbReference>
<dbReference type="GO" id="GO:0000155">
    <property type="term" value="F:phosphorelay sensor kinase activity"/>
    <property type="evidence" value="ECO:0007669"/>
    <property type="project" value="InterPro"/>
</dbReference>
<dbReference type="CDD" id="cd06225">
    <property type="entry name" value="HAMP"/>
    <property type="match status" value="1"/>
</dbReference>
<evidence type="ECO:0000259" key="17">
    <source>
        <dbReference type="PROSITE" id="PS50109"/>
    </source>
</evidence>
<dbReference type="Gene3D" id="1.10.287.130">
    <property type="match status" value="1"/>
</dbReference>
<dbReference type="InterPro" id="IPR005467">
    <property type="entry name" value="His_kinase_dom"/>
</dbReference>
<accession>A0AAW6TDH4</accession>
<evidence type="ECO:0000313" key="19">
    <source>
        <dbReference type="EMBL" id="MDI2099450.1"/>
    </source>
</evidence>
<dbReference type="NCBIfam" id="NF040691">
    <property type="entry name" value="MtrAB_MtrB"/>
    <property type="match status" value="1"/>
</dbReference>
<dbReference type="EC" id="2.7.13.3" evidence="3"/>
<keyword evidence="5" id="KW-0597">Phosphoprotein</keyword>
<feature type="compositionally biased region" description="Basic and acidic residues" evidence="15">
    <location>
        <begin position="553"/>
        <end position="562"/>
    </location>
</feature>
<dbReference type="InterPro" id="IPR004358">
    <property type="entry name" value="Sig_transdc_His_kin-like_C"/>
</dbReference>
<dbReference type="InterPro" id="IPR036097">
    <property type="entry name" value="HisK_dim/P_sf"/>
</dbReference>
<protein>
    <recommendedName>
        <fullName evidence="14">Sensor histidine kinase MtrB</fullName>
        <ecNumber evidence="3">2.7.13.3</ecNumber>
    </recommendedName>
</protein>
<dbReference type="EMBL" id="JASATX010000004">
    <property type="protein sequence ID" value="MDI2099450.1"/>
    <property type="molecule type" value="Genomic_DNA"/>
</dbReference>
<reference evidence="19 20" key="1">
    <citation type="submission" date="2023-04" db="EMBL/GenBank/DDBJ databases">
        <title>Klugiella caeni sp. nov. isolated from the sludge of biochemical tank.</title>
        <authorList>
            <person name="Geng K."/>
        </authorList>
    </citation>
    <scope>NUCLEOTIDE SEQUENCE [LARGE SCALE GENOMIC DNA]</scope>
    <source>
        <strain evidence="19 20">YN-L-19</strain>
    </source>
</reference>
<evidence type="ECO:0000256" key="11">
    <source>
        <dbReference type="ARBA" id="ARBA00022989"/>
    </source>
</evidence>
<keyword evidence="12" id="KW-0902">Two-component regulatory system</keyword>
<evidence type="ECO:0000256" key="14">
    <source>
        <dbReference type="ARBA" id="ARBA00035305"/>
    </source>
</evidence>
<evidence type="ECO:0000256" key="3">
    <source>
        <dbReference type="ARBA" id="ARBA00012438"/>
    </source>
</evidence>
<dbReference type="CDD" id="cd00075">
    <property type="entry name" value="HATPase"/>
    <property type="match status" value="1"/>
</dbReference>
<evidence type="ECO:0000256" key="10">
    <source>
        <dbReference type="ARBA" id="ARBA00022840"/>
    </source>
</evidence>
<dbReference type="SMART" id="SM00388">
    <property type="entry name" value="HisKA"/>
    <property type="match status" value="1"/>
</dbReference>
<dbReference type="FunFam" id="1.10.287.130:FF:000010">
    <property type="entry name" value="Two-component sensor histidine kinase"/>
    <property type="match status" value="1"/>
</dbReference>